<protein>
    <submittedName>
        <fullName evidence="2">Glycosyltransferase</fullName>
    </submittedName>
</protein>
<keyword evidence="2" id="KW-0808">Transferase</keyword>
<organism evidence="2 3">
    <name type="scientific">Arundinibacter roseus</name>
    <dbReference type="NCBI Taxonomy" id="2070510"/>
    <lineage>
        <taxon>Bacteria</taxon>
        <taxon>Pseudomonadati</taxon>
        <taxon>Bacteroidota</taxon>
        <taxon>Cytophagia</taxon>
        <taxon>Cytophagales</taxon>
        <taxon>Spirosomataceae</taxon>
        <taxon>Arundinibacter</taxon>
    </lineage>
</organism>
<dbReference type="PANTHER" id="PTHR45947:SF3">
    <property type="entry name" value="SULFOQUINOVOSYL TRANSFERASE SQD2"/>
    <property type="match status" value="1"/>
</dbReference>
<dbReference type="Proteomes" id="UP000295706">
    <property type="component" value="Unassembled WGS sequence"/>
</dbReference>
<dbReference type="InterPro" id="IPR050194">
    <property type="entry name" value="Glycosyltransferase_grp1"/>
</dbReference>
<reference evidence="2 3" key="1">
    <citation type="submission" date="2019-02" db="EMBL/GenBank/DDBJ databases">
        <title>Arundinibacter roseus gen. nov., sp. nov., a new member of the family Cytophagaceae.</title>
        <authorList>
            <person name="Szuroczki S."/>
            <person name="Khayer B."/>
            <person name="Sproer C."/>
            <person name="Toumi M."/>
            <person name="Szabo A."/>
            <person name="Felfoldi T."/>
            <person name="Schumann P."/>
            <person name="Toth E."/>
        </authorList>
    </citation>
    <scope>NUCLEOTIDE SEQUENCE [LARGE SCALE GENOMIC DNA]</scope>
    <source>
        <strain evidence="2 3">DMA-k-7a</strain>
    </source>
</reference>
<keyword evidence="1" id="KW-0812">Transmembrane</keyword>
<dbReference type="OrthoDB" id="9790710at2"/>
<accession>A0A4R4KBA8</accession>
<keyword evidence="3" id="KW-1185">Reference proteome</keyword>
<dbReference type="GO" id="GO:0016757">
    <property type="term" value="F:glycosyltransferase activity"/>
    <property type="evidence" value="ECO:0007669"/>
    <property type="project" value="TreeGrafter"/>
</dbReference>
<feature type="transmembrane region" description="Helical" evidence="1">
    <location>
        <begin position="6"/>
        <end position="24"/>
    </location>
</feature>
<proteinExistence type="predicted"/>
<dbReference type="SUPFAM" id="SSF53756">
    <property type="entry name" value="UDP-Glycosyltransferase/glycogen phosphorylase"/>
    <property type="match status" value="1"/>
</dbReference>
<dbReference type="Pfam" id="PF13692">
    <property type="entry name" value="Glyco_trans_1_4"/>
    <property type="match status" value="1"/>
</dbReference>
<keyword evidence="1" id="KW-0472">Membrane</keyword>
<evidence type="ECO:0000256" key="1">
    <source>
        <dbReference type="SAM" id="Phobius"/>
    </source>
</evidence>
<dbReference type="PANTHER" id="PTHR45947">
    <property type="entry name" value="SULFOQUINOVOSYL TRANSFERASE SQD2"/>
    <property type="match status" value="1"/>
</dbReference>
<dbReference type="EMBL" id="SMJU01000010">
    <property type="protein sequence ID" value="TDB63469.1"/>
    <property type="molecule type" value="Genomic_DNA"/>
</dbReference>
<gene>
    <name evidence="2" type="ORF">EZE20_17065</name>
</gene>
<name>A0A4R4KBA8_9BACT</name>
<evidence type="ECO:0000313" key="2">
    <source>
        <dbReference type="EMBL" id="TDB63469.1"/>
    </source>
</evidence>
<dbReference type="CDD" id="cd03801">
    <property type="entry name" value="GT4_PimA-like"/>
    <property type="match status" value="1"/>
</dbReference>
<dbReference type="Gene3D" id="3.40.50.2000">
    <property type="entry name" value="Glycogen Phosphorylase B"/>
    <property type="match status" value="2"/>
</dbReference>
<dbReference type="AlphaFoldDB" id="A0A4R4KBA8"/>
<comment type="caution">
    <text evidence="2">The sequence shown here is derived from an EMBL/GenBank/DDBJ whole genome shotgun (WGS) entry which is preliminary data.</text>
</comment>
<sequence>MKKIKAIIHHIFLIPALVLLYIQVKRLGNKIRLFCFFPFYQTGGSERVHADIIQSISSDLTKNQLVIFLTKNSKSNTYKDFFYKHSSCFEVHSLERSRFKPLLLRLLANAISRSSNPVVFGANATLLFDLIPFLPDHVKIIDLTHSFVPEAMNPVEVRSLPYLNRLTKRIVIHENVKLDYQKLYQQAGITDQKWLDHIEVVHNKVGFPRWNIQHKVYAVPPLKVLFVGRNSPEKRIGLIGKIAHILRNDAIQFTLVGGRVADSVAEKHRPYIDFAGEITAPAQLTELYKSHHVILLTSRREGLPLVLMEGMAHGAVPVTTRVGGIGYHVLHLRNGCLIENHEDEEQIVQEMVVCLRQLSEQPEFLKTLGKAAQDSIFQEFSDEQFTQKWQNLLLHP</sequence>
<evidence type="ECO:0000313" key="3">
    <source>
        <dbReference type="Proteomes" id="UP000295706"/>
    </source>
</evidence>
<keyword evidence="1" id="KW-1133">Transmembrane helix</keyword>